<dbReference type="EMBL" id="JARJCM010000005">
    <property type="protein sequence ID" value="KAJ7045246.1"/>
    <property type="molecule type" value="Genomic_DNA"/>
</dbReference>
<proteinExistence type="predicted"/>
<sequence>MYNNLKRKANSQHRVLDTEDQKIERYNDKLLKSLDTLDKAEKAVATKETQLSEETRPEKRQKMEGELEKKRRAEERARRAFEKQHAERSTLKRVSTNSFWLTTGAARTEQARNASCQRKRVVSCVMRRAKNGSEKQTVGVWPRSFGTPQVAKRLGNAACEAVRICQRKLSQLLPKIATQYTAEVSYRSSLNWTLLATGLRIQPSSSTGKPQFIPNKLSVPCTCQTPAQFLQLIPKSPNLIPDEYKYLKMKYRGTSYGFPTSTDRNEMGRALLRRVQWGGPAQLRPHAQLAARTNRLHA</sequence>
<evidence type="ECO:0000313" key="2">
    <source>
        <dbReference type="EMBL" id="KAJ7045246.1"/>
    </source>
</evidence>
<dbReference type="Proteomes" id="UP001218188">
    <property type="component" value="Unassembled WGS sequence"/>
</dbReference>
<evidence type="ECO:0000256" key="1">
    <source>
        <dbReference type="SAM" id="MobiDB-lite"/>
    </source>
</evidence>
<keyword evidence="3" id="KW-1185">Reference proteome</keyword>
<protein>
    <submittedName>
        <fullName evidence="2">Uncharacterized protein</fullName>
    </submittedName>
</protein>
<accession>A0AAD6XER0</accession>
<organism evidence="2 3">
    <name type="scientific">Mycena alexandri</name>
    <dbReference type="NCBI Taxonomy" id="1745969"/>
    <lineage>
        <taxon>Eukaryota</taxon>
        <taxon>Fungi</taxon>
        <taxon>Dikarya</taxon>
        <taxon>Basidiomycota</taxon>
        <taxon>Agaricomycotina</taxon>
        <taxon>Agaricomycetes</taxon>
        <taxon>Agaricomycetidae</taxon>
        <taxon>Agaricales</taxon>
        <taxon>Marasmiineae</taxon>
        <taxon>Mycenaceae</taxon>
        <taxon>Mycena</taxon>
    </lineage>
</organism>
<feature type="region of interest" description="Disordered" evidence="1">
    <location>
        <begin position="42"/>
        <end position="88"/>
    </location>
</feature>
<feature type="compositionally biased region" description="Basic and acidic residues" evidence="1">
    <location>
        <begin position="53"/>
        <end position="88"/>
    </location>
</feature>
<feature type="compositionally biased region" description="Basic residues" evidence="1">
    <location>
        <begin position="1"/>
        <end position="11"/>
    </location>
</feature>
<feature type="region of interest" description="Disordered" evidence="1">
    <location>
        <begin position="1"/>
        <end position="22"/>
    </location>
</feature>
<gene>
    <name evidence="2" type="ORF">C8F04DRAFT_1228262</name>
</gene>
<name>A0AAD6XER0_9AGAR</name>
<dbReference type="AlphaFoldDB" id="A0AAD6XER0"/>
<reference evidence="2" key="1">
    <citation type="submission" date="2023-03" db="EMBL/GenBank/DDBJ databases">
        <title>Massive genome expansion in bonnet fungi (Mycena s.s.) driven by repeated elements and novel gene families across ecological guilds.</title>
        <authorList>
            <consortium name="Lawrence Berkeley National Laboratory"/>
            <person name="Harder C.B."/>
            <person name="Miyauchi S."/>
            <person name="Viragh M."/>
            <person name="Kuo A."/>
            <person name="Thoen E."/>
            <person name="Andreopoulos B."/>
            <person name="Lu D."/>
            <person name="Skrede I."/>
            <person name="Drula E."/>
            <person name="Henrissat B."/>
            <person name="Morin E."/>
            <person name="Kohler A."/>
            <person name="Barry K."/>
            <person name="LaButti K."/>
            <person name="Morin E."/>
            <person name="Salamov A."/>
            <person name="Lipzen A."/>
            <person name="Mereny Z."/>
            <person name="Hegedus B."/>
            <person name="Baldrian P."/>
            <person name="Stursova M."/>
            <person name="Weitz H."/>
            <person name="Taylor A."/>
            <person name="Grigoriev I.V."/>
            <person name="Nagy L.G."/>
            <person name="Martin F."/>
            <person name="Kauserud H."/>
        </authorList>
    </citation>
    <scope>NUCLEOTIDE SEQUENCE</scope>
    <source>
        <strain evidence="2">CBHHK200</strain>
    </source>
</reference>
<comment type="caution">
    <text evidence="2">The sequence shown here is derived from an EMBL/GenBank/DDBJ whole genome shotgun (WGS) entry which is preliminary data.</text>
</comment>
<evidence type="ECO:0000313" key="3">
    <source>
        <dbReference type="Proteomes" id="UP001218188"/>
    </source>
</evidence>